<dbReference type="GO" id="GO:0008270">
    <property type="term" value="F:zinc ion binding"/>
    <property type="evidence" value="ECO:0007669"/>
    <property type="project" value="UniProtKB-KW"/>
</dbReference>
<reference evidence="7" key="1">
    <citation type="submission" date="2020-06" db="EMBL/GenBank/DDBJ databases">
        <authorList>
            <consortium name="Plant Systems Biology data submission"/>
        </authorList>
    </citation>
    <scope>NUCLEOTIDE SEQUENCE</scope>
    <source>
        <strain evidence="7">D6</strain>
    </source>
</reference>
<evidence type="ECO:0000256" key="2">
    <source>
        <dbReference type="ARBA" id="ARBA00022771"/>
    </source>
</evidence>
<dbReference type="Gene3D" id="6.10.140.2220">
    <property type="match status" value="1"/>
</dbReference>
<evidence type="ECO:0000313" key="7">
    <source>
        <dbReference type="EMBL" id="CAB9520250.1"/>
    </source>
</evidence>
<dbReference type="InterPro" id="IPR001214">
    <property type="entry name" value="SET_dom"/>
</dbReference>
<dbReference type="AlphaFoldDB" id="A0A9N8EKP2"/>
<dbReference type="OrthoDB" id="432970at2759"/>
<dbReference type="InterPro" id="IPR050600">
    <property type="entry name" value="SETD3_SETD6_MTase"/>
</dbReference>
<gene>
    <name evidence="7" type="ORF">SEMRO_1086_G239710.1</name>
</gene>
<accession>A0A9N8EKP2</accession>
<evidence type="ECO:0000259" key="6">
    <source>
        <dbReference type="PROSITE" id="PS50865"/>
    </source>
</evidence>
<keyword evidence="1" id="KW-0479">Metal-binding</keyword>
<organism evidence="7 8">
    <name type="scientific">Seminavis robusta</name>
    <dbReference type="NCBI Taxonomy" id="568900"/>
    <lineage>
        <taxon>Eukaryota</taxon>
        <taxon>Sar</taxon>
        <taxon>Stramenopiles</taxon>
        <taxon>Ochrophyta</taxon>
        <taxon>Bacillariophyta</taxon>
        <taxon>Bacillariophyceae</taxon>
        <taxon>Bacillariophycidae</taxon>
        <taxon>Naviculales</taxon>
        <taxon>Naviculaceae</taxon>
        <taxon>Seminavis</taxon>
    </lineage>
</organism>
<feature type="domain" description="SET" evidence="5">
    <location>
        <begin position="43"/>
        <end position="310"/>
    </location>
</feature>
<keyword evidence="2 4" id="KW-0863">Zinc-finger</keyword>
<dbReference type="PROSITE" id="PS50865">
    <property type="entry name" value="ZF_MYND_2"/>
    <property type="match status" value="1"/>
</dbReference>
<evidence type="ECO:0000256" key="1">
    <source>
        <dbReference type="ARBA" id="ARBA00022723"/>
    </source>
</evidence>
<feature type="domain" description="MYND-type" evidence="6">
    <location>
        <begin position="532"/>
        <end position="570"/>
    </location>
</feature>
<evidence type="ECO:0000259" key="5">
    <source>
        <dbReference type="PROSITE" id="PS50280"/>
    </source>
</evidence>
<evidence type="ECO:0000256" key="4">
    <source>
        <dbReference type="PROSITE-ProRule" id="PRU00134"/>
    </source>
</evidence>
<evidence type="ECO:0000313" key="8">
    <source>
        <dbReference type="Proteomes" id="UP001153069"/>
    </source>
</evidence>
<dbReference type="PROSITE" id="PS01360">
    <property type="entry name" value="ZF_MYND_1"/>
    <property type="match status" value="1"/>
</dbReference>
<dbReference type="SUPFAM" id="SSF144232">
    <property type="entry name" value="HIT/MYND zinc finger-like"/>
    <property type="match status" value="1"/>
</dbReference>
<dbReference type="InterPro" id="IPR046341">
    <property type="entry name" value="SET_dom_sf"/>
</dbReference>
<keyword evidence="3" id="KW-0862">Zinc</keyword>
<sequence length="576" mass="65212">MASTVTRQEGIQSLIDFYQQTYNNKTNDKTKKTNELGAFYVNPAVSFVSSPENGVSVCATQAIPNGTVLLRIPQQERVSLTNIANANANHNQDAVSNTQELIMQVLKALRTQYNAVAGGSNHSVYPHGDILLAMVILHDLVDQKPYTQAWPSPEDFQNQYYPLWDPSNPNLQTLLKGTFTLHTLEGYWNSIRCAFDLIVLPVLLNKEEQQDIVHQFLPPAFQDENKTLQDNLWDAFLYASSLVRSRSHEGSTPEEPEIIPLVDLINGLPSFCLPYINVHIRNCQAGGIPCTQVVATHDIAPNQEFIISYGDIHASSCLIRYAYCPQRVVHHPLASLDVLMIRVSKTLAPRDSLRAKACRILQFPSTPEDIERDFMFHLGHDALGPYMRSPMFQGETEQLKSLRQFLMVCHLMNDEEVQLNIETGRLRGNSVTQEQIGNVHLALFDRLMTEFTSLDDDTTTTATISANKDDDPHIQTIHNVRICQRDTMARWRHAICRRYNIPSQHADPNATANPLLQPHTRAPQCLLETRGCRVCGRTIRLKACTKCKAVKYCGRVHQIEDWKRQHRQECRPALAD</sequence>
<evidence type="ECO:0000256" key="3">
    <source>
        <dbReference type="ARBA" id="ARBA00022833"/>
    </source>
</evidence>
<dbReference type="Gene3D" id="3.90.1410.10">
    <property type="entry name" value="set domain protein methyltransferase, domain 1"/>
    <property type="match status" value="1"/>
</dbReference>
<dbReference type="PROSITE" id="PS50280">
    <property type="entry name" value="SET"/>
    <property type="match status" value="1"/>
</dbReference>
<dbReference type="InterPro" id="IPR002893">
    <property type="entry name" value="Znf_MYND"/>
</dbReference>
<name>A0A9N8EKP2_9STRA</name>
<dbReference type="GO" id="GO:0016279">
    <property type="term" value="F:protein-lysine N-methyltransferase activity"/>
    <property type="evidence" value="ECO:0007669"/>
    <property type="project" value="TreeGrafter"/>
</dbReference>
<dbReference type="Proteomes" id="UP001153069">
    <property type="component" value="Unassembled WGS sequence"/>
</dbReference>
<dbReference type="PANTHER" id="PTHR13271">
    <property type="entry name" value="UNCHARACTERIZED PUTATIVE METHYLTRANSFERASE"/>
    <property type="match status" value="1"/>
</dbReference>
<evidence type="ECO:0008006" key="9">
    <source>
        <dbReference type="Google" id="ProtNLM"/>
    </source>
</evidence>
<protein>
    <recommendedName>
        <fullName evidence="9">MYND-type domain-containing protein</fullName>
    </recommendedName>
</protein>
<dbReference type="CDD" id="cd10527">
    <property type="entry name" value="SET_LSMT"/>
    <property type="match status" value="1"/>
</dbReference>
<dbReference type="Pfam" id="PF01753">
    <property type="entry name" value="zf-MYND"/>
    <property type="match status" value="1"/>
</dbReference>
<dbReference type="EMBL" id="CAICTM010001084">
    <property type="protein sequence ID" value="CAB9520250.1"/>
    <property type="molecule type" value="Genomic_DNA"/>
</dbReference>
<proteinExistence type="predicted"/>
<keyword evidence="8" id="KW-1185">Reference proteome</keyword>
<comment type="caution">
    <text evidence="7">The sequence shown here is derived from an EMBL/GenBank/DDBJ whole genome shotgun (WGS) entry which is preliminary data.</text>
</comment>
<dbReference type="SUPFAM" id="SSF82199">
    <property type="entry name" value="SET domain"/>
    <property type="match status" value="1"/>
</dbReference>